<feature type="domain" description="Protein kinase" evidence="4">
    <location>
        <begin position="217"/>
        <end position="514"/>
    </location>
</feature>
<dbReference type="InterPro" id="IPR008271">
    <property type="entry name" value="Ser/Thr_kinase_AS"/>
</dbReference>
<dbReference type="PROSITE" id="PS50011">
    <property type="entry name" value="PROTEIN_KINASE_DOM"/>
    <property type="match status" value="1"/>
</dbReference>
<dbReference type="GO" id="GO:0005524">
    <property type="term" value="F:ATP binding"/>
    <property type="evidence" value="ECO:0007669"/>
    <property type="project" value="UniProtKB-KW"/>
</dbReference>
<dbReference type="PROSITE" id="PS00108">
    <property type="entry name" value="PROTEIN_KINASE_ST"/>
    <property type="match status" value="1"/>
</dbReference>
<protein>
    <recommendedName>
        <fullName evidence="4">Protein kinase domain-containing protein</fullName>
    </recommendedName>
</protein>
<keyword evidence="1" id="KW-0547">Nucleotide-binding</keyword>
<dbReference type="EMBL" id="JBJQOH010000008">
    <property type="protein sequence ID" value="KAL3677482.1"/>
    <property type="molecule type" value="Genomic_DNA"/>
</dbReference>
<dbReference type="InterPro" id="IPR011009">
    <property type="entry name" value="Kinase-like_dom_sf"/>
</dbReference>
<feature type="compositionally biased region" description="Basic and acidic residues" evidence="3">
    <location>
        <begin position="594"/>
        <end position="603"/>
    </location>
</feature>
<sequence length="603" mass="69595">MDSEITLRPYYHLRPGFENHLLILKEPEFQIFPKCQSARDERWIRLPRDQQGRDLNPMYYRPIKESPWEPARPVMTYGHTYALTDDMRAKFPHSGLHLIPRATLKDLLVPEFTGYENSRECEKWITNYSEWAIMYGLSAPLTLELLVNYLKRALRYLQYHPTPKKDYATWEDFLRDFFLDMKIKGLDRFKEWYWKKRKEVPVIWFSHTELQVATNYFDSNRVVGESAYSRLIKADMPNMTDAVVKRFKKVTNTSLGRVLREISVHRYLPSQQTPHLVHLLGYCTSVEDPLLVYEFMPNGTLREHMKGKFGNFLWRSAPIRLAICIDIATAVGEIHYNGTLPVYHRDIKPSNILLDRKYRARIGDFGDALVIRGDDDRHCQPVVGSMGYLDPIYRQTGRCDDKTDVYSLGVILMELATGYKAWDPYRQVAHGMNPFLVGLVLDRVEKNETESIIRAGEPYNVGASSSNVGYQMDGNQLVAELVRIALWCCCPDLNLRPRASEVATALIRLKEQWVNPAYQALRDIMELREVVKEAVETTIQTNRDAETVKMKGNLTKAPDTTPKKDGKQLQSQAAPNQSIEGRKDAKTPGQPAVSEKKAKEKKP</sequence>
<evidence type="ECO:0000256" key="1">
    <source>
        <dbReference type="ARBA" id="ARBA00022741"/>
    </source>
</evidence>
<dbReference type="Gene3D" id="3.30.200.20">
    <property type="entry name" value="Phosphorylase Kinase, domain 1"/>
    <property type="match status" value="1"/>
</dbReference>
<gene>
    <name evidence="5" type="ORF">R1sor_027430</name>
</gene>
<reference evidence="5 6" key="1">
    <citation type="submission" date="2024-09" db="EMBL/GenBank/DDBJ databases">
        <title>Chromosome-scale assembly of Riccia sorocarpa.</title>
        <authorList>
            <person name="Paukszto L."/>
        </authorList>
    </citation>
    <scope>NUCLEOTIDE SEQUENCE [LARGE SCALE GENOMIC DNA]</scope>
    <source>
        <strain evidence="5">LP-2024</strain>
        <tissue evidence="5">Aerial parts of the thallus</tissue>
    </source>
</reference>
<dbReference type="Pfam" id="PF00069">
    <property type="entry name" value="Pkinase"/>
    <property type="match status" value="1"/>
</dbReference>
<dbReference type="PANTHER" id="PTHR27001">
    <property type="entry name" value="OS01G0253100 PROTEIN"/>
    <property type="match status" value="1"/>
</dbReference>
<dbReference type="PANTHER" id="PTHR27001:SF930">
    <property type="entry name" value="OS02G0821400 PROTEIN"/>
    <property type="match status" value="1"/>
</dbReference>
<dbReference type="InterPro" id="IPR000719">
    <property type="entry name" value="Prot_kinase_dom"/>
</dbReference>
<feature type="region of interest" description="Disordered" evidence="3">
    <location>
        <begin position="544"/>
        <end position="603"/>
    </location>
</feature>
<evidence type="ECO:0000256" key="2">
    <source>
        <dbReference type="ARBA" id="ARBA00022840"/>
    </source>
</evidence>
<accession>A0ABD3GH17</accession>
<dbReference type="SMART" id="SM00220">
    <property type="entry name" value="S_TKc"/>
    <property type="match status" value="1"/>
</dbReference>
<dbReference type="SUPFAM" id="SSF56112">
    <property type="entry name" value="Protein kinase-like (PK-like)"/>
    <property type="match status" value="1"/>
</dbReference>
<keyword evidence="6" id="KW-1185">Reference proteome</keyword>
<keyword evidence="2" id="KW-0067">ATP-binding</keyword>
<evidence type="ECO:0000313" key="6">
    <source>
        <dbReference type="Proteomes" id="UP001633002"/>
    </source>
</evidence>
<proteinExistence type="predicted"/>
<evidence type="ECO:0000256" key="3">
    <source>
        <dbReference type="SAM" id="MobiDB-lite"/>
    </source>
</evidence>
<name>A0ABD3GH17_9MARC</name>
<comment type="caution">
    <text evidence="5">The sequence shown here is derived from an EMBL/GenBank/DDBJ whole genome shotgun (WGS) entry which is preliminary data.</text>
</comment>
<evidence type="ECO:0000259" key="4">
    <source>
        <dbReference type="PROSITE" id="PS50011"/>
    </source>
</evidence>
<organism evidence="5 6">
    <name type="scientific">Riccia sorocarpa</name>
    <dbReference type="NCBI Taxonomy" id="122646"/>
    <lineage>
        <taxon>Eukaryota</taxon>
        <taxon>Viridiplantae</taxon>
        <taxon>Streptophyta</taxon>
        <taxon>Embryophyta</taxon>
        <taxon>Marchantiophyta</taxon>
        <taxon>Marchantiopsida</taxon>
        <taxon>Marchantiidae</taxon>
        <taxon>Marchantiales</taxon>
        <taxon>Ricciaceae</taxon>
        <taxon>Riccia</taxon>
    </lineage>
</organism>
<dbReference type="AlphaFoldDB" id="A0ABD3GH17"/>
<feature type="compositionally biased region" description="Polar residues" evidence="3">
    <location>
        <begin position="568"/>
        <end position="579"/>
    </location>
</feature>
<evidence type="ECO:0000313" key="5">
    <source>
        <dbReference type="EMBL" id="KAL3677482.1"/>
    </source>
</evidence>
<dbReference type="Proteomes" id="UP001633002">
    <property type="component" value="Unassembled WGS sequence"/>
</dbReference>
<dbReference type="Gene3D" id="1.10.510.10">
    <property type="entry name" value="Transferase(Phosphotransferase) domain 1"/>
    <property type="match status" value="1"/>
</dbReference>